<accession>A0A7G7G5N2</accession>
<dbReference type="PROSITE" id="PS51257">
    <property type="entry name" value="PROKAR_LIPOPROTEIN"/>
    <property type="match status" value="1"/>
</dbReference>
<reference evidence="2 3" key="1">
    <citation type="journal article" date="2018" name="Int. J. Syst. Evol. Microbiol.">
        <title>Adhaeribacter swui sp. nov., isolated from wet mud.</title>
        <authorList>
            <person name="Kim D.U."/>
            <person name="Kim K.W."/>
            <person name="Kang M.S."/>
            <person name="Kim J.Y."/>
            <person name="Jang J.H."/>
            <person name="Kim M.K."/>
        </authorList>
    </citation>
    <scope>NUCLEOTIDE SEQUENCE [LARGE SCALE GENOMIC DNA]</scope>
    <source>
        <strain evidence="2 3">KCTC 52873</strain>
    </source>
</reference>
<dbReference type="AlphaFoldDB" id="A0A7G7G5N2"/>
<keyword evidence="3" id="KW-1185">Reference proteome</keyword>
<evidence type="ECO:0000313" key="3">
    <source>
        <dbReference type="Proteomes" id="UP000515237"/>
    </source>
</evidence>
<dbReference type="KEGG" id="aswu:HUW51_06885"/>
<proteinExistence type="predicted"/>
<feature type="signal peptide" evidence="1">
    <location>
        <begin position="1"/>
        <end position="23"/>
    </location>
</feature>
<keyword evidence="1" id="KW-0732">Signal</keyword>
<organism evidence="2 3">
    <name type="scientific">Adhaeribacter swui</name>
    <dbReference type="NCBI Taxonomy" id="2086471"/>
    <lineage>
        <taxon>Bacteria</taxon>
        <taxon>Pseudomonadati</taxon>
        <taxon>Bacteroidota</taxon>
        <taxon>Cytophagia</taxon>
        <taxon>Cytophagales</taxon>
        <taxon>Hymenobacteraceae</taxon>
        <taxon>Adhaeribacter</taxon>
    </lineage>
</organism>
<dbReference type="RefSeq" id="WP_185273245.1">
    <property type="nucleotide sequence ID" value="NZ_CP055156.1"/>
</dbReference>
<evidence type="ECO:0000256" key="1">
    <source>
        <dbReference type="SAM" id="SignalP"/>
    </source>
</evidence>
<feature type="chain" id="PRO_5028958554" evidence="1">
    <location>
        <begin position="24"/>
        <end position="293"/>
    </location>
</feature>
<dbReference type="Proteomes" id="UP000515237">
    <property type="component" value="Chromosome"/>
</dbReference>
<name>A0A7G7G5N2_9BACT</name>
<sequence>MMKNFNSTFAPIFLLLFTVLVTACNNEPEAPTVLQLVSSTNQNYVSENITKPGGASVTTGVYAQAPAENVSLTKFLVTLNYDTAATPDKKYEMIYLDSTLAPETKSFSMPVVYTPRNLASRETWNFTVTDSNNKTYTRSVRIRTTSTANTYQSTYYTYSNVLLIRVNPLVVPVSLYTFASATGTAFPTYAINEQSANIDFVLNNIGTQKPSLSLIKGDSLVRTALTLEGFNEINNVTKIKNAYPSAPGQARAENLKVNDVLAFRTRKNKMAVLRISEVFRTQDSLRFELKVEK</sequence>
<gene>
    <name evidence="2" type="ORF">HUW51_06885</name>
</gene>
<dbReference type="EMBL" id="CP055156">
    <property type="protein sequence ID" value="QNF32466.1"/>
    <property type="molecule type" value="Genomic_DNA"/>
</dbReference>
<evidence type="ECO:0000313" key="2">
    <source>
        <dbReference type="EMBL" id="QNF32466.1"/>
    </source>
</evidence>
<protein>
    <submittedName>
        <fullName evidence="2">Uncharacterized protein</fullName>
    </submittedName>
</protein>